<dbReference type="Proteomes" id="UP000607653">
    <property type="component" value="Unassembled WGS sequence"/>
</dbReference>
<protein>
    <submittedName>
        <fullName evidence="1">Uncharacterized protein</fullName>
    </submittedName>
</protein>
<organism evidence="1 2">
    <name type="scientific">Nelumbo nucifera</name>
    <name type="common">Sacred lotus</name>
    <dbReference type="NCBI Taxonomy" id="4432"/>
    <lineage>
        <taxon>Eukaryota</taxon>
        <taxon>Viridiplantae</taxon>
        <taxon>Streptophyta</taxon>
        <taxon>Embryophyta</taxon>
        <taxon>Tracheophyta</taxon>
        <taxon>Spermatophyta</taxon>
        <taxon>Magnoliopsida</taxon>
        <taxon>Proteales</taxon>
        <taxon>Nelumbonaceae</taxon>
        <taxon>Nelumbo</taxon>
    </lineage>
</organism>
<evidence type="ECO:0000313" key="1">
    <source>
        <dbReference type="EMBL" id="DAD18664.1"/>
    </source>
</evidence>
<evidence type="ECO:0000313" key="2">
    <source>
        <dbReference type="Proteomes" id="UP000607653"/>
    </source>
</evidence>
<dbReference type="AlphaFoldDB" id="A0A822XB76"/>
<gene>
    <name evidence="1" type="ORF">HUJ06_020127</name>
</gene>
<reference evidence="1 2" key="1">
    <citation type="journal article" date="2020" name="Mol. Biol. Evol.">
        <title>Distinct Expression and Methylation Patterns for Genes with Different Fates following a Single Whole-Genome Duplication in Flowering Plants.</title>
        <authorList>
            <person name="Shi T."/>
            <person name="Rahmani R.S."/>
            <person name="Gugger P.F."/>
            <person name="Wang M."/>
            <person name="Li H."/>
            <person name="Zhang Y."/>
            <person name="Li Z."/>
            <person name="Wang Q."/>
            <person name="Van de Peer Y."/>
            <person name="Marchal K."/>
            <person name="Chen J."/>
        </authorList>
    </citation>
    <scope>NUCLEOTIDE SEQUENCE [LARGE SCALE GENOMIC DNA]</scope>
    <source>
        <tissue evidence="1">Leaf</tissue>
    </source>
</reference>
<name>A0A822XB76_NELNU</name>
<accession>A0A822XB76</accession>
<keyword evidence="2" id="KW-1185">Reference proteome</keyword>
<sequence>MNKVRRGSCEIWRNFTTDGDSLREDQLGRAKSRRLTCLPKGWEAWRWRIEKQRNGLARFSVGFSRKSHRRSYEIFFEGRSVGSSKELSFNLLTGMTCLPEGWEAWRWRIEKQRNGQARFSAGFSRKPSRGMCS</sequence>
<dbReference type="EMBL" id="DUZY01000001">
    <property type="protein sequence ID" value="DAD18664.1"/>
    <property type="molecule type" value="Genomic_DNA"/>
</dbReference>
<comment type="caution">
    <text evidence="1">The sequence shown here is derived from an EMBL/GenBank/DDBJ whole genome shotgun (WGS) entry which is preliminary data.</text>
</comment>
<proteinExistence type="predicted"/>